<organism evidence="3 4">
    <name type="scientific">Cellulosilyticum lentocellum (strain ATCC 49066 / DSM 5427 / NCIMB 11756 / RHM5)</name>
    <name type="common">Clostridium lentocellum</name>
    <dbReference type="NCBI Taxonomy" id="642492"/>
    <lineage>
        <taxon>Bacteria</taxon>
        <taxon>Bacillati</taxon>
        <taxon>Bacillota</taxon>
        <taxon>Clostridia</taxon>
        <taxon>Lachnospirales</taxon>
        <taxon>Cellulosilyticaceae</taxon>
        <taxon>Cellulosilyticum</taxon>
    </lineage>
</organism>
<dbReference type="KEGG" id="cle:Clole_1820"/>
<dbReference type="EC" id="1.1.1.100" evidence="3"/>
<dbReference type="PROSITE" id="PS00061">
    <property type="entry name" value="ADH_SHORT"/>
    <property type="match status" value="1"/>
</dbReference>
<dbReference type="InterPro" id="IPR002347">
    <property type="entry name" value="SDR_fam"/>
</dbReference>
<evidence type="ECO:0000313" key="4">
    <source>
        <dbReference type="Proteomes" id="UP000008467"/>
    </source>
</evidence>
<dbReference type="HOGENOM" id="CLU_010194_4_1_9"/>
<dbReference type="AlphaFoldDB" id="F2JN89"/>
<dbReference type="GO" id="GO:0008206">
    <property type="term" value="P:bile acid metabolic process"/>
    <property type="evidence" value="ECO:0007669"/>
    <property type="project" value="UniProtKB-ARBA"/>
</dbReference>
<protein>
    <submittedName>
        <fullName evidence="3">3-oxoacyl-(Acyl-carrier-protein) reductase</fullName>
        <ecNumber evidence="3">1.1.1.100</ecNumber>
    </submittedName>
</protein>
<dbReference type="PRINTS" id="PR00080">
    <property type="entry name" value="SDRFAMILY"/>
</dbReference>
<evidence type="ECO:0000256" key="1">
    <source>
        <dbReference type="ARBA" id="ARBA00006484"/>
    </source>
</evidence>
<keyword evidence="2 3" id="KW-0560">Oxidoreductase</keyword>
<dbReference type="EMBL" id="CP002582">
    <property type="protein sequence ID" value="ADZ83543.1"/>
    <property type="molecule type" value="Genomic_DNA"/>
</dbReference>
<dbReference type="PRINTS" id="PR00081">
    <property type="entry name" value="GDHRDH"/>
</dbReference>
<dbReference type="Proteomes" id="UP000008467">
    <property type="component" value="Chromosome"/>
</dbReference>
<dbReference type="PANTHER" id="PTHR48107:SF16">
    <property type="entry name" value="NADPH-DEPENDENT ALDEHYDE REDUCTASE 1, CHLOROPLASTIC"/>
    <property type="match status" value="1"/>
</dbReference>
<dbReference type="STRING" id="642492.Clole_1820"/>
<dbReference type="InterPro" id="IPR036291">
    <property type="entry name" value="NAD(P)-bd_dom_sf"/>
</dbReference>
<dbReference type="Pfam" id="PF13561">
    <property type="entry name" value="adh_short_C2"/>
    <property type="match status" value="1"/>
</dbReference>
<dbReference type="FunFam" id="3.40.50.720:FF:000084">
    <property type="entry name" value="Short-chain dehydrogenase reductase"/>
    <property type="match status" value="1"/>
</dbReference>
<keyword evidence="4" id="KW-1185">Reference proteome</keyword>
<evidence type="ECO:0000313" key="3">
    <source>
        <dbReference type="EMBL" id="ADZ83543.1"/>
    </source>
</evidence>
<evidence type="ECO:0000256" key="2">
    <source>
        <dbReference type="ARBA" id="ARBA00023002"/>
    </source>
</evidence>
<dbReference type="InterPro" id="IPR020904">
    <property type="entry name" value="Sc_DH/Rdtase_CS"/>
</dbReference>
<dbReference type="GO" id="GO:0004316">
    <property type="term" value="F:3-oxoacyl-[acyl-carrier-protein] reductase (NADPH) activity"/>
    <property type="evidence" value="ECO:0007669"/>
    <property type="project" value="UniProtKB-EC"/>
</dbReference>
<name>F2JN89_CELLD</name>
<dbReference type="Gene3D" id="3.40.50.720">
    <property type="entry name" value="NAD(P)-binding Rossmann-like Domain"/>
    <property type="match status" value="1"/>
</dbReference>
<reference evidence="3 4" key="1">
    <citation type="journal article" date="2011" name="J. Bacteriol.">
        <title>Complete genome sequence of the cellulose-degrading bacterium Cellulosilyticum lentocellum.</title>
        <authorList>
            <consortium name="US DOE Joint Genome Institute"/>
            <person name="Miller D.A."/>
            <person name="Suen G."/>
            <person name="Bruce D."/>
            <person name="Copeland A."/>
            <person name="Cheng J.F."/>
            <person name="Detter C."/>
            <person name="Goodwin L.A."/>
            <person name="Han C.S."/>
            <person name="Hauser L.J."/>
            <person name="Land M.L."/>
            <person name="Lapidus A."/>
            <person name="Lucas S."/>
            <person name="Meincke L."/>
            <person name="Pitluck S."/>
            <person name="Tapia R."/>
            <person name="Teshima H."/>
            <person name="Woyke T."/>
            <person name="Fox B.G."/>
            <person name="Angert E.R."/>
            <person name="Currie C.R."/>
        </authorList>
    </citation>
    <scope>NUCLEOTIDE SEQUENCE [LARGE SCALE GENOMIC DNA]</scope>
    <source>
        <strain evidence="4">ATCC 49066 / DSM 5427 / NCIMB 11756 / RHM5</strain>
    </source>
</reference>
<dbReference type="SUPFAM" id="SSF51735">
    <property type="entry name" value="NAD(P)-binding Rossmann-fold domains"/>
    <property type="match status" value="1"/>
</dbReference>
<dbReference type="eggNOG" id="COG1028">
    <property type="taxonomic scope" value="Bacteria"/>
</dbReference>
<comment type="similarity">
    <text evidence="1">Belongs to the short-chain dehydrogenases/reductases (SDR) family.</text>
</comment>
<gene>
    <name evidence="3" type="ordered locus">Clole_1820</name>
</gene>
<sequence length="288" mass="31067">MSFPNHFKAQQQTRHPGFEYEMQPLPIFDDKTTLPNGSLLQEQVAIITGGDSGIGRAVAVAYAKQGADVAIVYYNEDKDAEDTQKAVEAYGQSCLLIKGDLTEETFATDVVTKVMDTYKHIDILVNNAAVQYENSSLQAITTEQFDKTFKTNVYGTFYMTKAVLPHLKSGACIINTTSVVAFHGHEKLIDYSMTKGAITAFTRSLSMALTKSKSGIRVNAVAPGPIWTPFIPSSFDVSSIPAFGTTTPLGRAGQPIECAGAYVFLASKAASYITGQTIHINGGEIING</sequence>
<proteinExistence type="inferred from homology"/>
<dbReference type="PANTHER" id="PTHR48107">
    <property type="entry name" value="NADPH-DEPENDENT ALDEHYDE REDUCTASE-LIKE PROTEIN, CHLOROPLASTIC-RELATED"/>
    <property type="match status" value="1"/>
</dbReference>
<dbReference type="RefSeq" id="WP_013656840.1">
    <property type="nucleotide sequence ID" value="NC_015275.1"/>
</dbReference>
<accession>F2JN89</accession>